<dbReference type="Proteomes" id="UP000763557">
    <property type="component" value="Unassembled WGS sequence"/>
</dbReference>
<gene>
    <name evidence="2" type="ORF">GC106_45240</name>
</gene>
<dbReference type="RefSeq" id="WP_173134798.1">
    <property type="nucleotide sequence ID" value="NZ_CBCSGW010000012.1"/>
</dbReference>
<dbReference type="InterPro" id="IPR050237">
    <property type="entry name" value="ATP-dep_AMP-bd_enzyme"/>
</dbReference>
<keyword evidence="3" id="KW-1185">Reference proteome</keyword>
<evidence type="ECO:0000259" key="1">
    <source>
        <dbReference type="Pfam" id="PF00501"/>
    </source>
</evidence>
<dbReference type="SUPFAM" id="SSF56801">
    <property type="entry name" value="Acetyl-CoA synthetase-like"/>
    <property type="match status" value="1"/>
</dbReference>
<feature type="domain" description="AMP-dependent synthetase/ligase" evidence="1">
    <location>
        <begin position="11"/>
        <end position="336"/>
    </location>
</feature>
<protein>
    <submittedName>
        <fullName evidence="2">AMP-dependent synthetase and ligase</fullName>
    </submittedName>
</protein>
<dbReference type="Pfam" id="PF00501">
    <property type="entry name" value="AMP-binding"/>
    <property type="match status" value="1"/>
</dbReference>
<dbReference type="Gene3D" id="3.30.300.30">
    <property type="match status" value="1"/>
</dbReference>
<accession>A0ABX2F8P3</accession>
<organism evidence="2 3">
    <name type="scientific">Kibdelosporangium persicum</name>
    <dbReference type="NCBI Taxonomy" id="2698649"/>
    <lineage>
        <taxon>Bacteria</taxon>
        <taxon>Bacillati</taxon>
        <taxon>Actinomycetota</taxon>
        <taxon>Actinomycetes</taxon>
        <taxon>Pseudonocardiales</taxon>
        <taxon>Pseudonocardiaceae</taxon>
        <taxon>Kibdelosporangium</taxon>
    </lineage>
</organism>
<sequence>MSAKMFGVDSVLTSTEFEQNSLRIAGVLSGHGVRLGDRVLLKADNSITYVSTLYALMHVGASVVLVDHQEKPAQTRQIREQARVKFVIADDDAPVEPGEPVLPLYALNVAAAGHPPAAPRLDFSAWSDLPDSLIMWSSGSTGVPKGVVKNGGRFLQNLRRNADLVGHEADDVLLPLLPFNHQYGLSMVLISWLVGCSLVIAPYRRVDRALRMAGVSGATVVDATPSTYRSILNIVSKRREAVHDFGQVRMLCSGAAPLDPGLVQSAVDVFGMPLLDSYGSTEMGNVAFATIDNPVGAGQTVDGLKIRITDDDGVELGAGQVGEIEVLDPDLMEGYLNADGDLDPVDRGWYKTNDFGYLDAASNLFIVGRKMAVHRNGHTLHPEIIEHELAANGCVAKIVALPSERRGSTLVFFVEDEQQRGHDHWRDRICSALPVFQQPNRVVVLERFPLNRNGKCDRKQLEALAADQG</sequence>
<dbReference type="InterPro" id="IPR042099">
    <property type="entry name" value="ANL_N_sf"/>
</dbReference>
<evidence type="ECO:0000313" key="3">
    <source>
        <dbReference type="Proteomes" id="UP000763557"/>
    </source>
</evidence>
<name>A0ABX2F8P3_9PSEU</name>
<evidence type="ECO:0000313" key="2">
    <source>
        <dbReference type="EMBL" id="NRN67291.1"/>
    </source>
</evidence>
<comment type="caution">
    <text evidence="2">The sequence shown here is derived from an EMBL/GenBank/DDBJ whole genome shotgun (WGS) entry which is preliminary data.</text>
</comment>
<proteinExistence type="predicted"/>
<dbReference type="InterPro" id="IPR020845">
    <property type="entry name" value="AMP-binding_CS"/>
</dbReference>
<dbReference type="GO" id="GO:0016874">
    <property type="term" value="F:ligase activity"/>
    <property type="evidence" value="ECO:0007669"/>
    <property type="project" value="UniProtKB-KW"/>
</dbReference>
<dbReference type="PANTHER" id="PTHR43767:SF1">
    <property type="entry name" value="NONRIBOSOMAL PEPTIDE SYNTHASE PES1 (EUROFUNG)-RELATED"/>
    <property type="match status" value="1"/>
</dbReference>
<dbReference type="InterPro" id="IPR045851">
    <property type="entry name" value="AMP-bd_C_sf"/>
</dbReference>
<dbReference type="PROSITE" id="PS00455">
    <property type="entry name" value="AMP_BINDING"/>
    <property type="match status" value="1"/>
</dbReference>
<dbReference type="InterPro" id="IPR000873">
    <property type="entry name" value="AMP-dep_synth/lig_dom"/>
</dbReference>
<dbReference type="Gene3D" id="3.40.50.12780">
    <property type="entry name" value="N-terminal domain of ligase-like"/>
    <property type="match status" value="1"/>
</dbReference>
<keyword evidence="2" id="KW-0436">Ligase</keyword>
<dbReference type="CDD" id="cd04433">
    <property type="entry name" value="AFD_class_I"/>
    <property type="match status" value="1"/>
</dbReference>
<dbReference type="PANTHER" id="PTHR43767">
    <property type="entry name" value="LONG-CHAIN-FATTY-ACID--COA LIGASE"/>
    <property type="match status" value="1"/>
</dbReference>
<reference evidence="2 3" key="1">
    <citation type="submission" date="2020-01" db="EMBL/GenBank/DDBJ databases">
        <title>Kibdelosporangium persica a novel Actinomycetes from a hot desert in Iran.</title>
        <authorList>
            <person name="Safaei N."/>
            <person name="Zaburannyi N."/>
            <person name="Mueller R."/>
            <person name="Wink J."/>
        </authorList>
    </citation>
    <scope>NUCLEOTIDE SEQUENCE [LARGE SCALE GENOMIC DNA]</scope>
    <source>
        <strain evidence="2 3">4NS15</strain>
    </source>
</reference>
<dbReference type="EMBL" id="JAAATY010000013">
    <property type="protein sequence ID" value="NRN67291.1"/>
    <property type="molecule type" value="Genomic_DNA"/>
</dbReference>